<organism evidence="7">
    <name type="scientific">Thermohahella caldifontis</name>
    <dbReference type="NCBI Taxonomy" id="3142973"/>
    <lineage>
        <taxon>Bacteria</taxon>
        <taxon>Pseudomonadati</taxon>
        <taxon>Pseudomonadota</taxon>
        <taxon>Gammaproteobacteria</taxon>
        <taxon>Oceanospirillales</taxon>
        <taxon>Hahellaceae</taxon>
        <taxon>Thermohahella</taxon>
    </lineage>
</organism>
<dbReference type="PANTHER" id="PTHR44591:SF3">
    <property type="entry name" value="RESPONSE REGULATORY DOMAIN-CONTAINING PROTEIN"/>
    <property type="match status" value="1"/>
</dbReference>
<accession>A0AB39UX39</accession>
<feature type="modified residue" description="4-aspartylphosphate" evidence="4">
    <location>
        <position position="302"/>
    </location>
</feature>
<dbReference type="SUPFAM" id="SSF47226">
    <property type="entry name" value="Histidine-containing phosphotransfer domain, HPT domain"/>
    <property type="match status" value="1"/>
</dbReference>
<feature type="domain" description="Response regulatory" evidence="5">
    <location>
        <begin position="253"/>
        <end position="369"/>
    </location>
</feature>
<protein>
    <submittedName>
        <fullName evidence="7">Response regulator</fullName>
    </submittedName>
</protein>
<keyword evidence="2" id="KW-0902">Two-component regulatory system</keyword>
<dbReference type="InterPro" id="IPR011006">
    <property type="entry name" value="CheY-like_superfamily"/>
</dbReference>
<evidence type="ECO:0000256" key="1">
    <source>
        <dbReference type="ARBA" id="ARBA00022553"/>
    </source>
</evidence>
<dbReference type="InterPro" id="IPR050595">
    <property type="entry name" value="Bact_response_regulator"/>
</dbReference>
<dbReference type="SUPFAM" id="SSF52172">
    <property type="entry name" value="CheY-like"/>
    <property type="match status" value="2"/>
</dbReference>
<sequence length="517" mass="57709">MTDASPAFEKLKVDFMSRLPRRLERIDALWKKLIYLRWDGARLDVLINEVHKLSGTAGTYGLVGLGLRARALEAVLESVRGTPGAPTTEQRDLISRFVAELRHWEETLGPEDDPVASLIQVRGKAPHVALIEDDEQLAQILCLWLEDMGIRPHLYANPEAFDADDSVYRFQAILLDLAFPDAQDGGLKWLETRGRRWTARSPVIVMTSRTDIVSRIRALRLGATGYLIKPVSRDALEMRLGAALKLGHRARDRVLVIDDDQDILRYYKRLLEESGFEVHCLAQPLETLEVLEACQPDVILMDYHMPGCTGLELAQLLKQDERYFQIPILFVSGSPEALDQRELLSIVGNDFLCKPVEDVVLIMHLRRLVAQARRRLQTIGSVSRRPQPRGLMNRALFYQELEQHVAQVRSGKLPKDVVALVLIQVRDAGVLREQLGLRGTAELGMKLERLVAEWRDVNGMGTAAGDTACLCLFSVSDPAVLKRTLNDALEKLEGQLSESTGAQISLVAGAVLLGGSI</sequence>
<dbReference type="KEGG" id="tcd:AAIA72_00665"/>
<feature type="domain" description="HPt" evidence="6">
    <location>
        <begin position="1"/>
        <end position="111"/>
    </location>
</feature>
<dbReference type="SMART" id="SM00448">
    <property type="entry name" value="REC"/>
    <property type="match status" value="2"/>
</dbReference>
<dbReference type="EMBL" id="CP154858">
    <property type="protein sequence ID" value="XDT72531.1"/>
    <property type="molecule type" value="Genomic_DNA"/>
</dbReference>
<dbReference type="RefSeq" id="WP_369601537.1">
    <property type="nucleotide sequence ID" value="NZ_CP154858.1"/>
</dbReference>
<dbReference type="PROSITE" id="PS50110">
    <property type="entry name" value="RESPONSE_REGULATORY"/>
    <property type="match status" value="2"/>
</dbReference>
<dbReference type="Gene3D" id="3.40.50.2300">
    <property type="match status" value="2"/>
</dbReference>
<dbReference type="InterPro" id="IPR008207">
    <property type="entry name" value="Sig_transdc_His_kin_Hpt_dom"/>
</dbReference>
<dbReference type="Pfam" id="PF00072">
    <property type="entry name" value="Response_reg"/>
    <property type="match status" value="2"/>
</dbReference>
<dbReference type="CDD" id="cd00156">
    <property type="entry name" value="REC"/>
    <property type="match status" value="2"/>
</dbReference>
<dbReference type="InterPro" id="IPR036641">
    <property type="entry name" value="HPT_dom_sf"/>
</dbReference>
<dbReference type="AlphaFoldDB" id="A0AB39UX39"/>
<evidence type="ECO:0000256" key="2">
    <source>
        <dbReference type="ARBA" id="ARBA00023012"/>
    </source>
</evidence>
<evidence type="ECO:0000313" key="7">
    <source>
        <dbReference type="EMBL" id="XDT72531.1"/>
    </source>
</evidence>
<evidence type="ECO:0000256" key="4">
    <source>
        <dbReference type="PROSITE-ProRule" id="PRU00169"/>
    </source>
</evidence>
<feature type="modified residue" description="4-aspartylphosphate" evidence="4">
    <location>
        <position position="176"/>
    </location>
</feature>
<dbReference type="PANTHER" id="PTHR44591">
    <property type="entry name" value="STRESS RESPONSE REGULATOR PROTEIN 1"/>
    <property type="match status" value="1"/>
</dbReference>
<gene>
    <name evidence="7" type="ORF">AAIA72_00665</name>
</gene>
<dbReference type="Gene3D" id="1.20.120.160">
    <property type="entry name" value="HPT domain"/>
    <property type="match status" value="1"/>
</dbReference>
<dbReference type="GO" id="GO:0004672">
    <property type="term" value="F:protein kinase activity"/>
    <property type="evidence" value="ECO:0007669"/>
    <property type="project" value="UniProtKB-ARBA"/>
</dbReference>
<dbReference type="InterPro" id="IPR001789">
    <property type="entry name" value="Sig_transdc_resp-reg_receiver"/>
</dbReference>
<reference evidence="7" key="1">
    <citation type="submission" date="2024-05" db="EMBL/GenBank/DDBJ databases">
        <title>Genome sequencing of novel strain.</title>
        <authorList>
            <person name="Ganbat D."/>
            <person name="Ganbat S."/>
            <person name="Lee S.-J."/>
        </authorList>
    </citation>
    <scope>NUCLEOTIDE SEQUENCE</scope>
    <source>
        <strain evidence="7">SMD15-11</strain>
    </source>
</reference>
<keyword evidence="1 4" id="KW-0597">Phosphoprotein</keyword>
<evidence type="ECO:0000259" key="5">
    <source>
        <dbReference type="PROSITE" id="PS50110"/>
    </source>
</evidence>
<proteinExistence type="predicted"/>
<dbReference type="PROSITE" id="PS50894">
    <property type="entry name" value="HPT"/>
    <property type="match status" value="1"/>
</dbReference>
<evidence type="ECO:0000259" key="6">
    <source>
        <dbReference type="PROSITE" id="PS50894"/>
    </source>
</evidence>
<feature type="domain" description="Response regulatory" evidence="5">
    <location>
        <begin position="127"/>
        <end position="244"/>
    </location>
</feature>
<name>A0AB39UX39_9GAMM</name>
<evidence type="ECO:0000256" key="3">
    <source>
        <dbReference type="PROSITE-ProRule" id="PRU00110"/>
    </source>
</evidence>
<feature type="modified residue" description="Phosphohistidine" evidence="3">
    <location>
        <position position="51"/>
    </location>
</feature>
<dbReference type="GO" id="GO:0000160">
    <property type="term" value="P:phosphorelay signal transduction system"/>
    <property type="evidence" value="ECO:0007669"/>
    <property type="project" value="UniProtKB-KW"/>
</dbReference>
<dbReference type="Pfam" id="PF01627">
    <property type="entry name" value="Hpt"/>
    <property type="match status" value="1"/>
</dbReference>